<dbReference type="GO" id="GO:0006354">
    <property type="term" value="P:DNA-templated transcription elongation"/>
    <property type="evidence" value="ECO:0007669"/>
    <property type="project" value="TreeGrafter"/>
</dbReference>
<gene>
    <name evidence="2" type="ORF">FYJ91_01445</name>
</gene>
<keyword evidence="2" id="KW-0418">Kinase</keyword>
<name>A0A5D9CAL8_9SPHN</name>
<evidence type="ECO:0000259" key="1">
    <source>
        <dbReference type="Pfam" id="PF01272"/>
    </source>
</evidence>
<dbReference type="InterPro" id="IPR036953">
    <property type="entry name" value="GreA/GreB_C_sf"/>
</dbReference>
<dbReference type="GO" id="GO:0016301">
    <property type="term" value="F:kinase activity"/>
    <property type="evidence" value="ECO:0007669"/>
    <property type="project" value="UniProtKB-KW"/>
</dbReference>
<dbReference type="GO" id="GO:0070063">
    <property type="term" value="F:RNA polymerase binding"/>
    <property type="evidence" value="ECO:0007669"/>
    <property type="project" value="InterPro"/>
</dbReference>
<proteinExistence type="predicted"/>
<feature type="domain" description="Transcription elongation factor GreA/GreB C-terminal" evidence="1">
    <location>
        <begin position="83"/>
        <end position="151"/>
    </location>
</feature>
<dbReference type="Proteomes" id="UP000322077">
    <property type="component" value="Unassembled WGS sequence"/>
</dbReference>
<sequence>MSVAFRREGDDEHLEPKFELPIPPGPNLVTENGLKLIEARVDELEARVAQGGDDETLKPIKRDLRYWRTRKATAVVQPLADGEEAAFGTRVRYRLNGKTNEIAIVGDDEADPAAGLISFSSPIARALIGAYEGERVDFAGRAEAIEILEITPL</sequence>
<dbReference type="GO" id="GO:0032784">
    <property type="term" value="P:regulation of DNA-templated transcription elongation"/>
    <property type="evidence" value="ECO:0007669"/>
    <property type="project" value="InterPro"/>
</dbReference>
<dbReference type="Pfam" id="PF01272">
    <property type="entry name" value="GreA_GreB"/>
    <property type="match status" value="1"/>
</dbReference>
<dbReference type="GO" id="GO:0003677">
    <property type="term" value="F:DNA binding"/>
    <property type="evidence" value="ECO:0007669"/>
    <property type="project" value="InterPro"/>
</dbReference>
<organism evidence="2 3">
    <name type="scientific">Sphingomonas montanisoli</name>
    <dbReference type="NCBI Taxonomy" id="2606412"/>
    <lineage>
        <taxon>Bacteria</taxon>
        <taxon>Pseudomonadati</taxon>
        <taxon>Pseudomonadota</taxon>
        <taxon>Alphaproteobacteria</taxon>
        <taxon>Sphingomonadales</taxon>
        <taxon>Sphingomonadaceae</taxon>
        <taxon>Sphingomonas</taxon>
    </lineage>
</organism>
<dbReference type="InterPro" id="IPR001437">
    <property type="entry name" value="Tscrpt_elong_fac_GreA/B_C"/>
</dbReference>
<dbReference type="InterPro" id="IPR023459">
    <property type="entry name" value="Tscrpt_elong_fac_GreA/B_fam"/>
</dbReference>
<dbReference type="PROSITE" id="PS00830">
    <property type="entry name" value="GREAB_2"/>
    <property type="match status" value="1"/>
</dbReference>
<dbReference type="AlphaFoldDB" id="A0A5D9CAL8"/>
<reference evidence="2 3" key="1">
    <citation type="submission" date="2019-08" db="EMBL/GenBank/DDBJ databases">
        <authorList>
            <person name="Wang G."/>
            <person name="Xu Z."/>
        </authorList>
    </citation>
    <scope>NUCLEOTIDE SEQUENCE [LARGE SCALE GENOMIC DNA]</scope>
    <source>
        <strain evidence="2 3">ZX</strain>
    </source>
</reference>
<accession>A0A5D9CAL8</accession>
<dbReference type="RefSeq" id="WP_149520500.1">
    <property type="nucleotide sequence ID" value="NZ_VTOU01000001.1"/>
</dbReference>
<dbReference type="InterPro" id="IPR018151">
    <property type="entry name" value="TF_GreA/GreB_CS"/>
</dbReference>
<dbReference type="PANTHER" id="PTHR30437">
    <property type="entry name" value="TRANSCRIPTION ELONGATION FACTOR GREA"/>
    <property type="match status" value="1"/>
</dbReference>
<keyword evidence="2" id="KW-0808">Transferase</keyword>
<evidence type="ECO:0000313" key="2">
    <source>
        <dbReference type="EMBL" id="TZG28834.1"/>
    </source>
</evidence>
<dbReference type="SUPFAM" id="SSF54534">
    <property type="entry name" value="FKBP-like"/>
    <property type="match status" value="1"/>
</dbReference>
<keyword evidence="3" id="KW-1185">Reference proteome</keyword>
<protein>
    <submittedName>
        <fullName evidence="2">Nucleoside-diphosphate kinase</fullName>
    </submittedName>
</protein>
<dbReference type="PANTHER" id="PTHR30437:SF6">
    <property type="entry name" value="TRANSCRIPTION ELONGATION FACTOR GREB"/>
    <property type="match status" value="1"/>
</dbReference>
<dbReference type="EMBL" id="VTOU01000001">
    <property type="protein sequence ID" value="TZG28834.1"/>
    <property type="molecule type" value="Genomic_DNA"/>
</dbReference>
<comment type="caution">
    <text evidence="2">The sequence shown here is derived from an EMBL/GenBank/DDBJ whole genome shotgun (WGS) entry which is preliminary data.</text>
</comment>
<dbReference type="Gene3D" id="3.10.50.30">
    <property type="entry name" value="Transcription elongation factor, GreA/GreB, C-terminal domain"/>
    <property type="match status" value="1"/>
</dbReference>
<evidence type="ECO:0000313" key="3">
    <source>
        <dbReference type="Proteomes" id="UP000322077"/>
    </source>
</evidence>